<accession>A0A8S5RIR9</accession>
<sequence>MNLCNPLRIALDLDDTIFDFWGAYKTLFPRESDLVEHVITRNVVSLRYNKEFWENLPLLEKPNFEPHIYATKRINSKTYTRNCLAKYNLPIRPIYQMYYQHGNKADLIKGKCDVLIDDSISNVTMAINSGLPALLIDRPHNQNGDPLFRIYSLDIDEIRFAYELELATLGWN</sequence>
<dbReference type="Gene3D" id="3.40.50.1000">
    <property type="entry name" value="HAD superfamily/HAD-like"/>
    <property type="match status" value="1"/>
</dbReference>
<dbReference type="InterPro" id="IPR036412">
    <property type="entry name" value="HAD-like_sf"/>
</dbReference>
<protein>
    <submittedName>
        <fullName evidence="1">Nucleotidase 5'-nucleotidase</fullName>
    </submittedName>
</protein>
<dbReference type="EMBL" id="BK059105">
    <property type="protein sequence ID" value="DAE31067.1"/>
    <property type="molecule type" value="Genomic_DNA"/>
</dbReference>
<organism evidence="1">
    <name type="scientific">virus sp. ctML55</name>
    <dbReference type="NCBI Taxonomy" id="2827627"/>
    <lineage>
        <taxon>Viruses</taxon>
    </lineage>
</organism>
<proteinExistence type="predicted"/>
<dbReference type="InterPro" id="IPR023214">
    <property type="entry name" value="HAD_sf"/>
</dbReference>
<dbReference type="SUPFAM" id="SSF56784">
    <property type="entry name" value="HAD-like"/>
    <property type="match status" value="1"/>
</dbReference>
<name>A0A8S5RIR9_9VIRU</name>
<evidence type="ECO:0000313" key="1">
    <source>
        <dbReference type="EMBL" id="DAE31067.1"/>
    </source>
</evidence>
<reference evidence="1" key="1">
    <citation type="journal article" date="2021" name="Proc. Natl. Acad. Sci. U.S.A.">
        <title>A Catalog of Tens of Thousands of Viruses from Human Metagenomes Reveals Hidden Associations with Chronic Diseases.</title>
        <authorList>
            <person name="Tisza M.J."/>
            <person name="Buck C.B."/>
        </authorList>
    </citation>
    <scope>NUCLEOTIDE SEQUENCE</scope>
    <source>
        <strain evidence="1">CtML55</strain>
    </source>
</reference>